<dbReference type="AlphaFoldDB" id="A0A1I7G498"/>
<sequence length="157" mass="17170">MASPADSAQAYQWRHGNIGRLLNMAVQRFEKRVLEVMAEAGYDDVSLSQVAITRNLDAGGTRATEIAKRAGITKQSVGELIGQLEAIGLVERVPDPDDKRARIVHFTPAGLAWLKAFEIAIKQSEQEMREELGATTLEHLKQGLMRYGSGGDASRGH</sequence>
<dbReference type="GO" id="GO:0003700">
    <property type="term" value="F:DNA-binding transcription factor activity"/>
    <property type="evidence" value="ECO:0007669"/>
    <property type="project" value="InterPro"/>
</dbReference>
<keyword evidence="6" id="KW-1185">Reference proteome</keyword>
<evidence type="ECO:0000256" key="2">
    <source>
        <dbReference type="ARBA" id="ARBA00023125"/>
    </source>
</evidence>
<dbReference type="PANTHER" id="PTHR33164">
    <property type="entry name" value="TRANSCRIPTIONAL REGULATOR, MARR FAMILY"/>
    <property type="match status" value="1"/>
</dbReference>
<feature type="domain" description="HTH marR-type" evidence="4">
    <location>
        <begin position="15"/>
        <end position="149"/>
    </location>
</feature>
<keyword evidence="2 5" id="KW-0238">DNA-binding</keyword>
<evidence type="ECO:0000313" key="5">
    <source>
        <dbReference type="EMBL" id="SFU43258.1"/>
    </source>
</evidence>
<dbReference type="Pfam" id="PF12802">
    <property type="entry name" value="MarR_2"/>
    <property type="match status" value="1"/>
</dbReference>
<dbReference type="InterPro" id="IPR039422">
    <property type="entry name" value="MarR/SlyA-like"/>
</dbReference>
<dbReference type="InterPro" id="IPR036390">
    <property type="entry name" value="WH_DNA-bd_sf"/>
</dbReference>
<proteinExistence type="predicted"/>
<protein>
    <submittedName>
        <fullName evidence="5">DNA-binding transcriptional regulator, MarR family</fullName>
    </submittedName>
</protein>
<name>A0A1I7G498_9BURK</name>
<dbReference type="Gene3D" id="1.10.10.10">
    <property type="entry name" value="Winged helix-like DNA-binding domain superfamily/Winged helix DNA-binding domain"/>
    <property type="match status" value="1"/>
</dbReference>
<dbReference type="PROSITE" id="PS01117">
    <property type="entry name" value="HTH_MARR_1"/>
    <property type="match status" value="1"/>
</dbReference>
<dbReference type="Proteomes" id="UP000199391">
    <property type="component" value="Unassembled WGS sequence"/>
</dbReference>
<evidence type="ECO:0000313" key="6">
    <source>
        <dbReference type="Proteomes" id="UP000199391"/>
    </source>
</evidence>
<dbReference type="STRING" id="1035707.SAMN05216552_100333"/>
<dbReference type="InterPro" id="IPR000835">
    <property type="entry name" value="HTH_MarR-typ"/>
</dbReference>
<dbReference type="GO" id="GO:0003677">
    <property type="term" value="F:DNA binding"/>
    <property type="evidence" value="ECO:0007669"/>
    <property type="project" value="UniProtKB-KW"/>
</dbReference>
<accession>A0A1I7G498</accession>
<keyword evidence="1" id="KW-0805">Transcription regulation</keyword>
<evidence type="ECO:0000256" key="3">
    <source>
        <dbReference type="ARBA" id="ARBA00023163"/>
    </source>
</evidence>
<reference evidence="6" key="1">
    <citation type="submission" date="2016-10" db="EMBL/GenBank/DDBJ databases">
        <authorList>
            <person name="Varghese N."/>
            <person name="Submissions S."/>
        </authorList>
    </citation>
    <scope>NUCLEOTIDE SEQUENCE [LARGE SCALE GENOMIC DNA]</scope>
    <source>
        <strain evidence="6">CGMCC 1.11014</strain>
    </source>
</reference>
<evidence type="ECO:0000256" key="1">
    <source>
        <dbReference type="ARBA" id="ARBA00023015"/>
    </source>
</evidence>
<dbReference type="EMBL" id="FPBO01000003">
    <property type="protein sequence ID" value="SFU43258.1"/>
    <property type="molecule type" value="Genomic_DNA"/>
</dbReference>
<keyword evidence="3" id="KW-0804">Transcription</keyword>
<organism evidence="5 6">
    <name type="scientific">Pseudoduganella namucuonensis</name>
    <dbReference type="NCBI Taxonomy" id="1035707"/>
    <lineage>
        <taxon>Bacteria</taxon>
        <taxon>Pseudomonadati</taxon>
        <taxon>Pseudomonadota</taxon>
        <taxon>Betaproteobacteria</taxon>
        <taxon>Burkholderiales</taxon>
        <taxon>Oxalobacteraceae</taxon>
        <taxon>Telluria group</taxon>
        <taxon>Pseudoduganella</taxon>
    </lineage>
</organism>
<dbReference type="InterPro" id="IPR023187">
    <property type="entry name" value="Tscrpt_reg_MarR-type_CS"/>
</dbReference>
<dbReference type="SUPFAM" id="SSF46785">
    <property type="entry name" value="Winged helix' DNA-binding domain"/>
    <property type="match status" value="1"/>
</dbReference>
<dbReference type="InterPro" id="IPR036388">
    <property type="entry name" value="WH-like_DNA-bd_sf"/>
</dbReference>
<dbReference type="PANTHER" id="PTHR33164:SF57">
    <property type="entry name" value="MARR-FAMILY TRANSCRIPTIONAL REGULATOR"/>
    <property type="match status" value="1"/>
</dbReference>
<dbReference type="GO" id="GO:0006950">
    <property type="term" value="P:response to stress"/>
    <property type="evidence" value="ECO:0007669"/>
    <property type="project" value="TreeGrafter"/>
</dbReference>
<evidence type="ECO:0000259" key="4">
    <source>
        <dbReference type="PROSITE" id="PS50995"/>
    </source>
</evidence>
<dbReference type="PROSITE" id="PS50995">
    <property type="entry name" value="HTH_MARR_2"/>
    <property type="match status" value="1"/>
</dbReference>
<gene>
    <name evidence="5" type="ORF">SAMN05216552_100333</name>
</gene>
<dbReference type="SMART" id="SM00347">
    <property type="entry name" value="HTH_MARR"/>
    <property type="match status" value="1"/>
</dbReference>